<feature type="region of interest" description="Disordered" evidence="3">
    <location>
        <begin position="93"/>
        <end position="190"/>
    </location>
</feature>
<keyword evidence="5" id="KW-1185">Reference proteome</keyword>
<feature type="compositionally biased region" description="Polar residues" evidence="3">
    <location>
        <begin position="179"/>
        <end position="190"/>
    </location>
</feature>
<evidence type="ECO:0000256" key="2">
    <source>
        <dbReference type="ARBA" id="ARBA00023031"/>
    </source>
</evidence>
<evidence type="ECO:0000313" key="5">
    <source>
        <dbReference type="Proteomes" id="UP001266473"/>
    </source>
</evidence>
<protein>
    <submittedName>
        <fullName evidence="4">P4</fullName>
    </submittedName>
</protein>
<dbReference type="GO" id="GO:0046740">
    <property type="term" value="P:transport of virus in host, cell to cell"/>
    <property type="evidence" value="ECO:0007669"/>
    <property type="project" value="UniProtKB-KW"/>
</dbReference>
<gene>
    <name evidence="4" type="primary">ORF4</name>
</gene>
<sequence length="190" mass="21289">MGNAEDVLIKFQDVGEWLWSKPLGYHDDQEDNDETADALIEEAELEEGQAKHLYYQRTISRAVPPEVSPSGRLYQRSQNSVMEYSRPSMSIKSQWSSWSSSPRPLPLPQAPSLTSWTPIANTAPSNRQLTSSESPRVAREHGELKRLTGRNGMTRPKTNSGYFSKEMVLAPPSREPSGSPLSVSSKTRNR</sequence>
<dbReference type="PRINTS" id="PR00912">
    <property type="entry name" value="LVIRUSORF5"/>
</dbReference>
<evidence type="ECO:0000256" key="1">
    <source>
        <dbReference type="ARBA" id="ARBA00022448"/>
    </source>
</evidence>
<dbReference type="EMBL" id="OM507197">
    <property type="protein sequence ID" value="USV27790.1"/>
    <property type="molecule type" value="Genomic_RNA"/>
</dbReference>
<reference evidence="4" key="1">
    <citation type="journal article" date="2022" name="Viruses">
        <title>Molecular Characterization of a Novel Polerovirus Infecting Soybean in China.</title>
        <authorList>
            <person name="Xu T."/>
            <person name="Lei L."/>
            <person name="Fu Y."/>
            <person name="Yang X."/>
            <person name="Luo H."/>
            <person name="Chen X."/>
            <person name="Wu X."/>
            <person name="Wang Y."/>
            <person name="Jia M.-A."/>
        </authorList>
    </citation>
    <scope>NUCLEOTIDE SEQUENCE</scope>
</reference>
<dbReference type="InterPro" id="IPR001964">
    <property type="entry name" value="Luteo_VPG"/>
</dbReference>
<name>A0AAE9SBI9_9VIRU</name>
<feature type="compositionally biased region" description="Polar residues" evidence="3">
    <location>
        <begin position="113"/>
        <end position="134"/>
    </location>
</feature>
<proteinExistence type="predicted"/>
<organism evidence="4 5">
    <name type="scientific">Soybean chlorotic leafroll virus</name>
    <dbReference type="NCBI Taxonomy" id="2959664"/>
    <lineage>
        <taxon>Viruses</taxon>
        <taxon>Riboviria</taxon>
        <taxon>Orthornavirae</taxon>
        <taxon>Pisuviricota</taxon>
        <taxon>Pisoniviricetes</taxon>
        <taxon>Sobelivirales</taxon>
        <taxon>Solemoviridae</taxon>
        <taxon>Polerovirus</taxon>
        <taxon>Polerovirus SBCLRV</taxon>
    </lineage>
</organism>
<dbReference type="Pfam" id="PF01659">
    <property type="entry name" value="Luteo_Vpg"/>
    <property type="match status" value="1"/>
</dbReference>
<keyword evidence="1" id="KW-0813">Transport</keyword>
<keyword evidence="2" id="KW-0916">Viral movement protein</keyword>
<dbReference type="Proteomes" id="UP001266473">
    <property type="component" value="Segment"/>
</dbReference>
<evidence type="ECO:0000256" key="3">
    <source>
        <dbReference type="SAM" id="MobiDB-lite"/>
    </source>
</evidence>
<feature type="compositionally biased region" description="Low complexity" evidence="3">
    <location>
        <begin position="93"/>
        <end position="102"/>
    </location>
</feature>
<accession>A0AAE9SBI9</accession>
<evidence type="ECO:0000313" key="4">
    <source>
        <dbReference type="EMBL" id="USV27790.1"/>
    </source>
</evidence>
<feature type="compositionally biased region" description="Basic and acidic residues" evidence="3">
    <location>
        <begin position="136"/>
        <end position="146"/>
    </location>
</feature>